<evidence type="ECO:0000256" key="3">
    <source>
        <dbReference type="ARBA" id="ARBA00022695"/>
    </source>
</evidence>
<accession>A0A7W9B2F7</accession>
<name>A0A7W9B2F7_9SPHN</name>
<dbReference type="GO" id="GO:0003964">
    <property type="term" value="F:RNA-directed DNA polymerase activity"/>
    <property type="evidence" value="ECO:0007669"/>
    <property type="project" value="UniProtKB-KW"/>
</dbReference>
<dbReference type="SUPFAM" id="SSF56672">
    <property type="entry name" value="DNA/RNA polymerases"/>
    <property type="match status" value="1"/>
</dbReference>
<reference evidence="11 12" key="1">
    <citation type="submission" date="2020-08" db="EMBL/GenBank/DDBJ databases">
        <title>Genomic Encyclopedia of Type Strains, Phase IV (KMG-IV): sequencing the most valuable type-strain genomes for metagenomic binning, comparative biology and taxonomic classification.</title>
        <authorList>
            <person name="Goeker M."/>
        </authorList>
    </citation>
    <scope>NUCLEOTIDE SEQUENCE [LARGE SCALE GENOMIC DNA]</scope>
    <source>
        <strain evidence="11 12">DSM 27163</strain>
    </source>
</reference>
<dbReference type="CDD" id="cd03487">
    <property type="entry name" value="RT_Bac_retron_II"/>
    <property type="match status" value="1"/>
</dbReference>
<dbReference type="InterPro" id="IPR000477">
    <property type="entry name" value="RT_dom"/>
</dbReference>
<dbReference type="PANTHER" id="PTHR34047">
    <property type="entry name" value="NUCLEAR INTRON MATURASE 1, MITOCHONDRIAL-RELATED"/>
    <property type="match status" value="1"/>
</dbReference>
<comment type="caution">
    <text evidence="11">The sequence shown here is derived from an EMBL/GenBank/DDBJ whole genome shotgun (WGS) entry which is preliminary data.</text>
</comment>
<dbReference type="PRINTS" id="PR00866">
    <property type="entry name" value="RNADNAPOLMS"/>
</dbReference>
<dbReference type="PANTHER" id="PTHR34047:SF7">
    <property type="entry name" value="RNA-DIRECTED DNA POLYMERASE"/>
    <property type="match status" value="1"/>
</dbReference>
<comment type="catalytic activity">
    <reaction evidence="9">
        <text>DNA(n) + a 2'-deoxyribonucleoside 5'-triphosphate = DNA(n+1) + diphosphate</text>
        <dbReference type="Rhea" id="RHEA:22508"/>
        <dbReference type="Rhea" id="RHEA-COMP:17339"/>
        <dbReference type="Rhea" id="RHEA-COMP:17340"/>
        <dbReference type="ChEBI" id="CHEBI:33019"/>
        <dbReference type="ChEBI" id="CHEBI:61560"/>
        <dbReference type="ChEBI" id="CHEBI:173112"/>
        <dbReference type="EC" id="2.7.7.49"/>
    </reaction>
</comment>
<sequence>MTSKLIEFLVSEVGLSARNIERLIQTAPERYKVYHIRKRSGGWREIAQPATELKIVQRAIVEKYLKHLPIHPAATAYVPGSSIRRNAAIHSVNGPILKYDFKEFFPSITERAWLRYCEIHGIFDRVEAIQFGRLLFRRPHGGTILRLSIGAPSSPILSNVLMYEFDKMLHERVAQHSVTYTRYADDLTFSARRTGYLNSVNRILRSTISQVQLPKIKINEEKTVVATEKYRRQVTGLILTNDKRVSLGRERKRNLRAALHHFREGKLDIDQSVKLAGLMAFARDVEPEFYTRMELTYGKDLLSQLKYLVKGYRRPEYR</sequence>
<dbReference type="InterPro" id="IPR051083">
    <property type="entry name" value="GrpII_Intron_Splice-Mob/Def"/>
</dbReference>
<keyword evidence="7" id="KW-0051">Antiviral defense</keyword>
<evidence type="ECO:0000256" key="9">
    <source>
        <dbReference type="ARBA" id="ARBA00048173"/>
    </source>
</evidence>
<evidence type="ECO:0000256" key="7">
    <source>
        <dbReference type="ARBA" id="ARBA00023118"/>
    </source>
</evidence>
<dbReference type="Pfam" id="PF00078">
    <property type="entry name" value="RVT_1"/>
    <property type="match status" value="1"/>
</dbReference>
<evidence type="ECO:0000256" key="1">
    <source>
        <dbReference type="ARBA" id="ARBA00012493"/>
    </source>
</evidence>
<keyword evidence="3" id="KW-0548">Nucleotidyltransferase</keyword>
<keyword evidence="12" id="KW-1185">Reference proteome</keyword>
<dbReference type="InterPro" id="IPR043502">
    <property type="entry name" value="DNA/RNA_pol_sf"/>
</dbReference>
<evidence type="ECO:0000256" key="2">
    <source>
        <dbReference type="ARBA" id="ARBA00022679"/>
    </source>
</evidence>
<dbReference type="RefSeq" id="WP_184094672.1">
    <property type="nucleotide sequence ID" value="NZ_JACIJH010000001.1"/>
</dbReference>
<keyword evidence="4" id="KW-0479">Metal-binding</keyword>
<feature type="domain" description="Reverse transcriptase" evidence="10">
    <location>
        <begin position="17"/>
        <end position="239"/>
    </location>
</feature>
<dbReference type="PROSITE" id="PS50878">
    <property type="entry name" value="RT_POL"/>
    <property type="match status" value="1"/>
</dbReference>
<protein>
    <recommendedName>
        <fullName evidence="1">RNA-directed DNA polymerase</fullName>
        <ecNumber evidence="1">2.7.7.49</ecNumber>
    </recommendedName>
</protein>
<evidence type="ECO:0000313" key="11">
    <source>
        <dbReference type="EMBL" id="MBB5705017.1"/>
    </source>
</evidence>
<evidence type="ECO:0000256" key="5">
    <source>
        <dbReference type="ARBA" id="ARBA00022842"/>
    </source>
</evidence>
<dbReference type="GO" id="GO:0003723">
    <property type="term" value="F:RNA binding"/>
    <property type="evidence" value="ECO:0007669"/>
    <property type="project" value="InterPro"/>
</dbReference>
<dbReference type="NCBIfam" id="NF038233">
    <property type="entry name" value="retron_St85_RT"/>
    <property type="match status" value="1"/>
</dbReference>
<evidence type="ECO:0000259" key="10">
    <source>
        <dbReference type="PROSITE" id="PS50878"/>
    </source>
</evidence>
<dbReference type="Proteomes" id="UP000537161">
    <property type="component" value="Unassembled WGS sequence"/>
</dbReference>
<keyword evidence="6" id="KW-0695">RNA-directed DNA polymerase</keyword>
<keyword evidence="2" id="KW-0808">Transferase</keyword>
<dbReference type="GO" id="GO:0046872">
    <property type="term" value="F:metal ion binding"/>
    <property type="evidence" value="ECO:0007669"/>
    <property type="project" value="UniProtKB-KW"/>
</dbReference>
<dbReference type="EC" id="2.7.7.49" evidence="1"/>
<comment type="similarity">
    <text evidence="8">Belongs to the bacterial reverse transcriptase family.</text>
</comment>
<dbReference type="AlphaFoldDB" id="A0A7W9B2F7"/>
<evidence type="ECO:0000256" key="4">
    <source>
        <dbReference type="ARBA" id="ARBA00022723"/>
    </source>
</evidence>
<keyword evidence="5" id="KW-0460">Magnesium</keyword>
<evidence type="ECO:0000313" key="12">
    <source>
        <dbReference type="Proteomes" id="UP000537161"/>
    </source>
</evidence>
<gene>
    <name evidence="11" type="ORF">FHR21_000342</name>
</gene>
<dbReference type="GO" id="GO:0051607">
    <property type="term" value="P:defense response to virus"/>
    <property type="evidence" value="ECO:0007669"/>
    <property type="project" value="UniProtKB-KW"/>
</dbReference>
<evidence type="ECO:0000256" key="8">
    <source>
        <dbReference type="ARBA" id="ARBA00034120"/>
    </source>
</evidence>
<organism evidence="11 12">
    <name type="scientific">Sphingopyxis panaciterrulae</name>
    <dbReference type="NCBI Taxonomy" id="462372"/>
    <lineage>
        <taxon>Bacteria</taxon>
        <taxon>Pseudomonadati</taxon>
        <taxon>Pseudomonadota</taxon>
        <taxon>Alphaproteobacteria</taxon>
        <taxon>Sphingomonadales</taxon>
        <taxon>Sphingomonadaceae</taxon>
        <taxon>Sphingopyxis</taxon>
    </lineage>
</organism>
<proteinExistence type="inferred from homology"/>
<evidence type="ECO:0000256" key="6">
    <source>
        <dbReference type="ARBA" id="ARBA00022918"/>
    </source>
</evidence>
<dbReference type="EMBL" id="JACIJH010000001">
    <property type="protein sequence ID" value="MBB5705017.1"/>
    <property type="molecule type" value="Genomic_DNA"/>
</dbReference>
<dbReference type="InterPro" id="IPR000123">
    <property type="entry name" value="Reverse_transcriptase_msDNA"/>
</dbReference>